<name>A0ABV3ZY34_9BURK</name>
<dbReference type="EMBL" id="JBFYGN010000019">
    <property type="protein sequence ID" value="MEX8194310.1"/>
    <property type="molecule type" value="Genomic_DNA"/>
</dbReference>
<comment type="caution">
    <text evidence="1">The sequence shown here is derived from an EMBL/GenBank/DDBJ whole genome shotgun (WGS) entry which is preliminary data.</text>
</comment>
<keyword evidence="2" id="KW-1185">Reference proteome</keyword>
<dbReference type="Proteomes" id="UP001561046">
    <property type="component" value="Unassembled WGS sequence"/>
</dbReference>
<evidence type="ECO:0000313" key="1">
    <source>
        <dbReference type="EMBL" id="MEX8194310.1"/>
    </source>
</evidence>
<gene>
    <name evidence="1" type="ORF">AB6724_15850</name>
</gene>
<accession>A0ABV3ZY34</accession>
<organism evidence="1 2">
    <name type="scientific">Comamonas guangdongensis</name>
    <dbReference type="NCBI Taxonomy" id="510515"/>
    <lineage>
        <taxon>Bacteria</taxon>
        <taxon>Pseudomonadati</taxon>
        <taxon>Pseudomonadota</taxon>
        <taxon>Betaproteobacteria</taxon>
        <taxon>Burkholderiales</taxon>
        <taxon>Comamonadaceae</taxon>
        <taxon>Comamonas</taxon>
    </lineage>
</organism>
<protein>
    <submittedName>
        <fullName evidence="1">Uncharacterized protein</fullName>
    </submittedName>
</protein>
<dbReference type="RefSeq" id="WP_369339494.1">
    <property type="nucleotide sequence ID" value="NZ_JBFYGN010000019.1"/>
</dbReference>
<sequence length="42" mass="4793">MSDMHVAAQHETDCERVFWGMQALNCCGATKNSYAYWVFAGY</sequence>
<proteinExistence type="predicted"/>
<evidence type="ECO:0000313" key="2">
    <source>
        <dbReference type="Proteomes" id="UP001561046"/>
    </source>
</evidence>
<reference evidence="1 2" key="1">
    <citation type="journal article" date="2013" name="Int. J. Syst. Evol. Microbiol.">
        <title>Comamonas guangdongensis sp. nov., isolated from subterranean forest sediment, and emended description of the genus Comamonas.</title>
        <authorList>
            <person name="Zhang J."/>
            <person name="Wang Y."/>
            <person name="Zhou S."/>
            <person name="Wu C."/>
            <person name="He J."/>
            <person name="Li F."/>
        </authorList>
    </citation>
    <scope>NUCLEOTIDE SEQUENCE [LARGE SCALE GENOMIC DNA]</scope>
    <source>
        <strain evidence="1 2">CCTCC AB2011133</strain>
    </source>
</reference>